<keyword evidence="1" id="KW-0812">Transmembrane</keyword>
<dbReference type="AlphaFoldDB" id="A0A2J6R894"/>
<keyword evidence="1" id="KW-0472">Membrane</keyword>
<feature type="transmembrane region" description="Helical" evidence="1">
    <location>
        <begin position="80"/>
        <end position="106"/>
    </location>
</feature>
<keyword evidence="1" id="KW-1133">Transmembrane helix</keyword>
<gene>
    <name evidence="2" type="ORF">L207DRAFT_516867</name>
</gene>
<reference evidence="2 3" key="1">
    <citation type="submission" date="2016-04" db="EMBL/GenBank/DDBJ databases">
        <title>A degradative enzymes factory behind the ericoid mycorrhizal symbiosis.</title>
        <authorList>
            <consortium name="DOE Joint Genome Institute"/>
            <person name="Martino E."/>
            <person name="Morin E."/>
            <person name="Grelet G."/>
            <person name="Kuo A."/>
            <person name="Kohler A."/>
            <person name="Daghino S."/>
            <person name="Barry K."/>
            <person name="Choi C."/>
            <person name="Cichocki N."/>
            <person name="Clum A."/>
            <person name="Copeland A."/>
            <person name="Hainaut M."/>
            <person name="Haridas S."/>
            <person name="Labutti K."/>
            <person name="Lindquist E."/>
            <person name="Lipzen A."/>
            <person name="Khouja H.-R."/>
            <person name="Murat C."/>
            <person name="Ohm R."/>
            <person name="Olson A."/>
            <person name="Spatafora J."/>
            <person name="Veneault-Fourrey C."/>
            <person name="Henrissat B."/>
            <person name="Grigoriev I."/>
            <person name="Martin F."/>
            <person name="Perotto S."/>
        </authorList>
    </citation>
    <scope>NUCLEOTIDE SEQUENCE [LARGE SCALE GENOMIC DNA]</scope>
    <source>
        <strain evidence="2 3">F</strain>
    </source>
</reference>
<organism evidence="2 3">
    <name type="scientific">Hyaloscypha variabilis (strain UAMH 11265 / GT02V1 / F)</name>
    <name type="common">Meliniomyces variabilis</name>
    <dbReference type="NCBI Taxonomy" id="1149755"/>
    <lineage>
        <taxon>Eukaryota</taxon>
        <taxon>Fungi</taxon>
        <taxon>Dikarya</taxon>
        <taxon>Ascomycota</taxon>
        <taxon>Pezizomycotina</taxon>
        <taxon>Leotiomycetes</taxon>
        <taxon>Helotiales</taxon>
        <taxon>Hyaloscyphaceae</taxon>
        <taxon>Hyaloscypha</taxon>
        <taxon>Hyaloscypha variabilis</taxon>
    </lineage>
</organism>
<accession>A0A2J6R894</accession>
<name>A0A2J6R894_HYAVF</name>
<dbReference type="OrthoDB" id="4159154at2759"/>
<evidence type="ECO:0000313" key="3">
    <source>
        <dbReference type="Proteomes" id="UP000235786"/>
    </source>
</evidence>
<protein>
    <submittedName>
        <fullName evidence="2">Uncharacterized protein</fullName>
    </submittedName>
</protein>
<dbReference type="EMBL" id="KZ613953">
    <property type="protein sequence ID" value="PMD34718.1"/>
    <property type="molecule type" value="Genomic_DNA"/>
</dbReference>
<sequence>MHVSGICSGTVLSANATNATSPLNITRCVSYSSGGSYIQNLTSNISDSTLVAAANVTVPFLSKVPGIGKSAKSLIDLASVVVLAVFIIGLIGNGLSIILSVAALVAPQYGTKIHATGAGITTFSTQMLQVAAITSTTIAISVSTSINNFSDVSGFSASIGGKFLALIWFGYIAAQLANGYWIVTWFVKFRSVAYKARQRTPEQMSSYKGIIKEVRNDFKVDKVDYDDTEVLISSGAEIRHWNDYKQQ</sequence>
<evidence type="ECO:0000313" key="2">
    <source>
        <dbReference type="EMBL" id="PMD34718.1"/>
    </source>
</evidence>
<keyword evidence="3" id="KW-1185">Reference proteome</keyword>
<proteinExistence type="predicted"/>
<feature type="transmembrane region" description="Helical" evidence="1">
    <location>
        <begin position="166"/>
        <end position="187"/>
    </location>
</feature>
<dbReference type="Proteomes" id="UP000235786">
    <property type="component" value="Unassembled WGS sequence"/>
</dbReference>
<evidence type="ECO:0000256" key="1">
    <source>
        <dbReference type="SAM" id="Phobius"/>
    </source>
</evidence>